<dbReference type="VEuPathDB" id="FungiDB:MELLADRAFT_111282"/>
<organism evidence="2">
    <name type="scientific">Melampsora larici-populina (strain 98AG31 / pathotype 3-4-7)</name>
    <name type="common">Poplar leaf rust fungus</name>
    <dbReference type="NCBI Taxonomy" id="747676"/>
    <lineage>
        <taxon>Eukaryota</taxon>
        <taxon>Fungi</taxon>
        <taxon>Dikarya</taxon>
        <taxon>Basidiomycota</taxon>
        <taxon>Pucciniomycotina</taxon>
        <taxon>Pucciniomycetes</taxon>
        <taxon>Pucciniales</taxon>
        <taxon>Melampsoraceae</taxon>
        <taxon>Melampsora</taxon>
    </lineage>
</organism>
<name>F4S2M2_MELLP</name>
<reference evidence="2" key="1">
    <citation type="journal article" date="2011" name="Proc. Natl. Acad. Sci. U.S.A.">
        <title>Obligate biotrophy features unraveled by the genomic analysis of rust fungi.</title>
        <authorList>
            <person name="Duplessis S."/>
            <person name="Cuomo C.A."/>
            <person name="Lin Y.-C."/>
            <person name="Aerts A."/>
            <person name="Tisserant E."/>
            <person name="Veneault-Fourrey C."/>
            <person name="Joly D.L."/>
            <person name="Hacquard S."/>
            <person name="Amselem J."/>
            <person name="Cantarel B.L."/>
            <person name="Chiu R."/>
            <person name="Coutinho P.M."/>
            <person name="Feau N."/>
            <person name="Field M."/>
            <person name="Frey P."/>
            <person name="Gelhaye E."/>
            <person name="Goldberg J."/>
            <person name="Grabherr M.G."/>
            <person name="Kodira C.D."/>
            <person name="Kohler A."/>
            <person name="Kuees U."/>
            <person name="Lindquist E.A."/>
            <person name="Lucas S.M."/>
            <person name="Mago R."/>
            <person name="Mauceli E."/>
            <person name="Morin E."/>
            <person name="Murat C."/>
            <person name="Pangilinan J.L."/>
            <person name="Park R."/>
            <person name="Pearson M."/>
            <person name="Quesneville H."/>
            <person name="Rouhier N."/>
            <person name="Sakthikumar S."/>
            <person name="Salamov A.A."/>
            <person name="Schmutz J."/>
            <person name="Selles B."/>
            <person name="Shapiro H."/>
            <person name="Tanguay P."/>
            <person name="Tuskan G.A."/>
            <person name="Henrissat B."/>
            <person name="Van de Peer Y."/>
            <person name="Rouze P."/>
            <person name="Ellis J.G."/>
            <person name="Dodds P.N."/>
            <person name="Schein J.E."/>
            <person name="Zhong S."/>
            <person name="Hamelin R.C."/>
            <person name="Grigoriev I.V."/>
            <person name="Szabo L.J."/>
            <person name="Martin F."/>
        </authorList>
    </citation>
    <scope>NUCLEOTIDE SEQUENCE [LARGE SCALE GENOMIC DNA]</scope>
    <source>
        <strain evidence="2">98AG31 / pathotype 3-4-7</strain>
    </source>
</reference>
<dbReference type="EMBL" id="GL883141">
    <property type="protein sequence ID" value="EGG01027.1"/>
    <property type="molecule type" value="Genomic_DNA"/>
</dbReference>
<protein>
    <submittedName>
        <fullName evidence="1">Uncharacterized protein</fullName>
    </submittedName>
</protein>
<dbReference type="AlphaFoldDB" id="F4S2M2"/>
<dbReference type="Proteomes" id="UP000001072">
    <property type="component" value="Unassembled WGS sequence"/>
</dbReference>
<dbReference type="KEGG" id="mlr:MELLADRAFT_111282"/>
<dbReference type="HOGENOM" id="CLU_2237188_0_0_1"/>
<gene>
    <name evidence="1" type="ORF">MELLADRAFT_111282</name>
</gene>
<evidence type="ECO:0000313" key="2">
    <source>
        <dbReference type="Proteomes" id="UP000001072"/>
    </source>
</evidence>
<evidence type="ECO:0000313" key="1">
    <source>
        <dbReference type="EMBL" id="EGG01027.1"/>
    </source>
</evidence>
<dbReference type="RefSeq" id="XP_007415627.1">
    <property type="nucleotide sequence ID" value="XM_007415565.1"/>
</dbReference>
<dbReference type="GeneID" id="18924334"/>
<sequence>MNPNTWRMAETEWKDISGSDLCDRCDEVKNIKNKKVKCGAEIQCACGLGYYCKTPNCRGSYLDYCDKVEHRLVCGVVHPDQPNLHQPPQDPYPSDYMLPMVDSDW</sequence>
<keyword evidence="2" id="KW-1185">Reference proteome</keyword>
<accession>F4S2M2</accession>
<proteinExistence type="predicted"/>
<dbReference type="InParanoid" id="F4S2M2"/>